<dbReference type="InterPro" id="IPR050086">
    <property type="entry name" value="MetN_ABC_transporter-like"/>
</dbReference>
<dbReference type="Gene3D" id="3.40.50.300">
    <property type="entry name" value="P-loop containing nucleotide triphosphate hydrolases"/>
    <property type="match status" value="1"/>
</dbReference>
<reference evidence="10" key="1">
    <citation type="journal article" date="2019" name="Int. J. Syst. Evol. Microbiol.">
        <title>The Global Catalogue of Microorganisms (GCM) 10K type strain sequencing project: providing services to taxonomists for standard genome sequencing and annotation.</title>
        <authorList>
            <consortium name="The Broad Institute Genomics Platform"/>
            <consortium name="The Broad Institute Genome Sequencing Center for Infectious Disease"/>
            <person name="Wu L."/>
            <person name="Ma J."/>
        </authorList>
    </citation>
    <scope>NUCLEOTIDE SEQUENCE [LARGE SCALE GENOMIC DNA]</scope>
    <source>
        <strain evidence="10">JCM 17066</strain>
    </source>
</reference>
<evidence type="ECO:0000256" key="7">
    <source>
        <dbReference type="ARBA" id="ARBA00023136"/>
    </source>
</evidence>
<dbReference type="InterPro" id="IPR018449">
    <property type="entry name" value="NIL_domain"/>
</dbReference>
<keyword evidence="10" id="KW-1185">Reference proteome</keyword>
<feature type="domain" description="ABC transporter" evidence="8">
    <location>
        <begin position="2"/>
        <end position="248"/>
    </location>
</feature>
<dbReference type="RefSeq" id="WP_378994514.1">
    <property type="nucleotide sequence ID" value="NZ_JBHSMT010000006.1"/>
</dbReference>
<dbReference type="SUPFAM" id="SSF55021">
    <property type="entry name" value="ACT-like"/>
    <property type="match status" value="1"/>
</dbReference>
<evidence type="ECO:0000313" key="10">
    <source>
        <dbReference type="Proteomes" id="UP001596045"/>
    </source>
</evidence>
<evidence type="ECO:0000256" key="6">
    <source>
        <dbReference type="ARBA" id="ARBA00022970"/>
    </source>
</evidence>
<name>A0ABW0M3P7_9BURK</name>
<evidence type="ECO:0000256" key="1">
    <source>
        <dbReference type="ARBA" id="ARBA00022448"/>
    </source>
</evidence>
<evidence type="ECO:0000256" key="3">
    <source>
        <dbReference type="ARBA" id="ARBA00022741"/>
    </source>
</evidence>
<dbReference type="Pfam" id="PF09383">
    <property type="entry name" value="NIL"/>
    <property type="match status" value="1"/>
</dbReference>
<keyword evidence="7" id="KW-0472">Membrane</keyword>
<dbReference type="EMBL" id="JBHSMT010000006">
    <property type="protein sequence ID" value="MFC5472759.1"/>
    <property type="molecule type" value="Genomic_DNA"/>
</dbReference>
<keyword evidence="6" id="KW-0029">Amino-acid transport</keyword>
<dbReference type="SMART" id="SM00930">
    <property type="entry name" value="NIL"/>
    <property type="match status" value="1"/>
</dbReference>
<proteinExistence type="predicted"/>
<sequence length="350" mass="38354">MIRIEQLHKTYPLERNAKTAGPPVAALSDINLHIQKGEIFGIIGRSGAGKSTLIRTLNMLERPSSGRVLVEDQDITALDNTGLHKLRQRIGMIFQHFNLLNAKTVAANIDWPLKITGKYTQQERNARVAELLELVGLSAQRDKYPSQLSGGQKQRVGIARALANTPHLLLCDEATSALDPETTQSILRLLLDINRKLGLTIVLITHEMQVIRTICDRVAVIEAGRIVESGDVAEVFLHPQHAVTQSMVAESTPFSAEAALLQSAASVPGIEQLRGQLVRLTYVGDITYQPILSSIAAATPALITILQGTIARIKDTPYGQLLVELRGEPEHIAQVFSTLDQHNIRHEVLA</sequence>
<dbReference type="PANTHER" id="PTHR43166">
    <property type="entry name" value="AMINO ACID IMPORT ATP-BINDING PROTEIN"/>
    <property type="match status" value="1"/>
</dbReference>
<comment type="caution">
    <text evidence="9">The sequence shown here is derived from an EMBL/GenBank/DDBJ whole genome shotgun (WGS) entry which is preliminary data.</text>
</comment>
<dbReference type="SUPFAM" id="SSF52540">
    <property type="entry name" value="P-loop containing nucleoside triphosphate hydrolases"/>
    <property type="match status" value="1"/>
</dbReference>
<keyword evidence="4 9" id="KW-0067">ATP-binding</keyword>
<keyword evidence="1" id="KW-0813">Transport</keyword>
<evidence type="ECO:0000259" key="8">
    <source>
        <dbReference type="PROSITE" id="PS50893"/>
    </source>
</evidence>
<dbReference type="Proteomes" id="UP001596045">
    <property type="component" value="Unassembled WGS sequence"/>
</dbReference>
<dbReference type="InterPro" id="IPR017871">
    <property type="entry name" value="ABC_transporter-like_CS"/>
</dbReference>
<gene>
    <name evidence="9" type="ORF">ACFPM8_02200</name>
</gene>
<dbReference type="Pfam" id="PF00005">
    <property type="entry name" value="ABC_tran"/>
    <property type="match status" value="1"/>
</dbReference>
<keyword evidence="3" id="KW-0547">Nucleotide-binding</keyword>
<dbReference type="PANTHER" id="PTHR43166:SF30">
    <property type="entry name" value="METHIONINE IMPORT ATP-BINDING PROTEIN METN"/>
    <property type="match status" value="1"/>
</dbReference>
<dbReference type="Gene3D" id="3.30.70.260">
    <property type="match status" value="1"/>
</dbReference>
<dbReference type="InterPro" id="IPR003593">
    <property type="entry name" value="AAA+_ATPase"/>
</dbReference>
<dbReference type="InterPro" id="IPR003439">
    <property type="entry name" value="ABC_transporter-like_ATP-bd"/>
</dbReference>
<protein>
    <submittedName>
        <fullName evidence="9">Methionine ABC transporter ATP-binding protein</fullName>
    </submittedName>
</protein>
<accession>A0ABW0M3P7</accession>
<dbReference type="CDD" id="cd03258">
    <property type="entry name" value="ABC_MetN_methionine_transporter"/>
    <property type="match status" value="1"/>
</dbReference>
<keyword evidence="2" id="KW-1003">Cell membrane</keyword>
<evidence type="ECO:0000256" key="4">
    <source>
        <dbReference type="ARBA" id="ARBA00022840"/>
    </source>
</evidence>
<dbReference type="InterPro" id="IPR041701">
    <property type="entry name" value="MetN_ABC"/>
</dbReference>
<evidence type="ECO:0000313" key="9">
    <source>
        <dbReference type="EMBL" id="MFC5472759.1"/>
    </source>
</evidence>
<organism evidence="9 10">
    <name type="scientific">Paraherbaspirillum soli</name>
    <dbReference type="NCBI Taxonomy" id="631222"/>
    <lineage>
        <taxon>Bacteria</taxon>
        <taxon>Pseudomonadati</taxon>
        <taxon>Pseudomonadota</taxon>
        <taxon>Betaproteobacteria</taxon>
        <taxon>Burkholderiales</taxon>
        <taxon>Oxalobacteraceae</taxon>
        <taxon>Paraherbaspirillum</taxon>
    </lineage>
</organism>
<dbReference type="InterPro" id="IPR027417">
    <property type="entry name" value="P-loop_NTPase"/>
</dbReference>
<evidence type="ECO:0000256" key="2">
    <source>
        <dbReference type="ARBA" id="ARBA00022475"/>
    </source>
</evidence>
<dbReference type="PROSITE" id="PS00211">
    <property type="entry name" value="ABC_TRANSPORTER_1"/>
    <property type="match status" value="1"/>
</dbReference>
<dbReference type="PROSITE" id="PS50893">
    <property type="entry name" value="ABC_TRANSPORTER_2"/>
    <property type="match status" value="1"/>
</dbReference>
<evidence type="ECO:0000256" key="5">
    <source>
        <dbReference type="ARBA" id="ARBA00022967"/>
    </source>
</evidence>
<dbReference type="SMART" id="SM00382">
    <property type="entry name" value="AAA"/>
    <property type="match status" value="1"/>
</dbReference>
<keyword evidence="5" id="KW-1278">Translocase</keyword>
<dbReference type="InterPro" id="IPR045865">
    <property type="entry name" value="ACT-like_dom_sf"/>
</dbReference>
<dbReference type="GO" id="GO:0005524">
    <property type="term" value="F:ATP binding"/>
    <property type="evidence" value="ECO:0007669"/>
    <property type="project" value="UniProtKB-KW"/>
</dbReference>